<keyword evidence="2" id="KW-0472">Membrane</keyword>
<dbReference type="Pfam" id="PF03707">
    <property type="entry name" value="MHYT"/>
    <property type="match status" value="1"/>
</dbReference>
<gene>
    <name evidence="4" type="ORF">CC80DRAFT_582781</name>
</gene>
<evidence type="ECO:0000313" key="5">
    <source>
        <dbReference type="Proteomes" id="UP000800035"/>
    </source>
</evidence>
<keyword evidence="2" id="KW-1133">Transmembrane helix</keyword>
<feature type="domain" description="MHYT" evidence="3">
    <location>
        <begin position="21"/>
        <end position="227"/>
    </location>
</feature>
<dbReference type="PROSITE" id="PS50924">
    <property type="entry name" value="MHYT"/>
    <property type="match status" value="1"/>
</dbReference>
<protein>
    <recommendedName>
        <fullName evidence="3">MHYT domain-containing protein</fullName>
    </recommendedName>
</protein>
<dbReference type="Proteomes" id="UP000800035">
    <property type="component" value="Unassembled WGS sequence"/>
</dbReference>
<keyword evidence="2" id="KW-0812">Transmembrane</keyword>
<keyword evidence="5" id="KW-1185">Reference proteome</keyword>
<dbReference type="PANTHER" id="PTHR35152:SF1">
    <property type="entry name" value="DOMAIN SIGNALLING PROTEIN, PUTATIVE (AFU_ORTHOLOGUE AFUA_5G11310)-RELATED"/>
    <property type="match status" value="1"/>
</dbReference>
<feature type="transmembrane region" description="Helical" evidence="2">
    <location>
        <begin position="56"/>
        <end position="78"/>
    </location>
</feature>
<organism evidence="4 5">
    <name type="scientific">Byssothecium circinans</name>
    <dbReference type="NCBI Taxonomy" id="147558"/>
    <lineage>
        <taxon>Eukaryota</taxon>
        <taxon>Fungi</taxon>
        <taxon>Dikarya</taxon>
        <taxon>Ascomycota</taxon>
        <taxon>Pezizomycotina</taxon>
        <taxon>Dothideomycetes</taxon>
        <taxon>Pleosporomycetidae</taxon>
        <taxon>Pleosporales</taxon>
        <taxon>Massarineae</taxon>
        <taxon>Massarinaceae</taxon>
        <taxon>Byssothecium</taxon>
    </lineage>
</organism>
<name>A0A6A5U8W8_9PLEO</name>
<dbReference type="InterPro" id="IPR005330">
    <property type="entry name" value="MHYT_dom"/>
</dbReference>
<accession>A0A6A5U8W8</accession>
<feature type="transmembrane region" description="Helical" evidence="2">
    <location>
        <begin position="167"/>
        <end position="191"/>
    </location>
</feature>
<evidence type="ECO:0000256" key="2">
    <source>
        <dbReference type="SAM" id="Phobius"/>
    </source>
</evidence>
<sequence length="767" mass="84896">MDQTQSIFEKYPKGSRPRIHYIPFLIFISYIVSLIGAFTTVELLHRRESTRNTWRSWVQLGACSVSFGLVAIWCMHFVGNRAIVLGDGEKEIQLYYDATFTSVSAVLPIIVIFLGLLVADRFYKNNRRSATRHVALLVCGVCAGAAVTEMHYLGNNGTTNYRLKPSLQFIIGAASIAVIDCIVAFGLFFHWSGHWVNNIWRRLLVACFLAVAVSGMHWTAAAGTAYELTGYHAGSGHGRNVNLIIAVSLTFDDDFDIRHPVFQWLFRVSRNWNGIIDLIPSMRDHLQHTGYLQTATPVMGGASRVSLEDEEDTNNSYSAIFREMFCITAQDIARSMDTRLQDLGHLYENVETTGTLLNARTLFLNAQGKNILAANVAEQMDLEAGVANPILFGRGQLLVLTRKVEAADASRLQNIGFRFASIEQIGDQLARSLQISREDLTRLIGRLQLSCAREPLIPRKGTYLASFLLQPSPVMQGLDVIVQKATPDRLPMVQLSEEELSQRQVRLLSALNGSTLEDCLMRIERRFGSVTEDDIFLDKVRNRILELVSLVPEPALYQAYFSGQQLDVAHGMSGQNDPLQGTIFAFCGIKEVYNQSIQSPTLQCVPLSFFRANLRSYPGSPDHGILAHKNHKEFGSLHASTLEATASTSRKARGLSKMFRKHAEVSSSSTSINPDSSSEKGLVDVSSSTADGSAPSHPFGGIMISKDIVISEDQQDNSPMEMKDLGSRCEAGVADTEQLTVADHLMAITTSFRDPHGGKVLVREGRR</sequence>
<dbReference type="EMBL" id="ML976983">
    <property type="protein sequence ID" value="KAF1960282.1"/>
    <property type="molecule type" value="Genomic_DNA"/>
</dbReference>
<feature type="transmembrane region" description="Helical" evidence="2">
    <location>
        <begin position="20"/>
        <end position="44"/>
    </location>
</feature>
<feature type="compositionally biased region" description="Basic residues" evidence="1">
    <location>
        <begin position="650"/>
        <end position="660"/>
    </location>
</feature>
<dbReference type="OrthoDB" id="264015at2759"/>
<dbReference type="AlphaFoldDB" id="A0A6A5U8W8"/>
<reference evidence="4" key="1">
    <citation type="journal article" date="2020" name="Stud. Mycol.">
        <title>101 Dothideomycetes genomes: a test case for predicting lifestyles and emergence of pathogens.</title>
        <authorList>
            <person name="Haridas S."/>
            <person name="Albert R."/>
            <person name="Binder M."/>
            <person name="Bloem J."/>
            <person name="Labutti K."/>
            <person name="Salamov A."/>
            <person name="Andreopoulos B."/>
            <person name="Baker S."/>
            <person name="Barry K."/>
            <person name="Bills G."/>
            <person name="Bluhm B."/>
            <person name="Cannon C."/>
            <person name="Castanera R."/>
            <person name="Culley D."/>
            <person name="Daum C."/>
            <person name="Ezra D."/>
            <person name="Gonzalez J."/>
            <person name="Henrissat B."/>
            <person name="Kuo A."/>
            <person name="Liang C."/>
            <person name="Lipzen A."/>
            <person name="Lutzoni F."/>
            <person name="Magnuson J."/>
            <person name="Mondo S."/>
            <person name="Nolan M."/>
            <person name="Ohm R."/>
            <person name="Pangilinan J."/>
            <person name="Park H.-J."/>
            <person name="Ramirez L."/>
            <person name="Alfaro M."/>
            <person name="Sun H."/>
            <person name="Tritt A."/>
            <person name="Yoshinaga Y."/>
            <person name="Zwiers L.-H."/>
            <person name="Turgeon B."/>
            <person name="Goodwin S."/>
            <person name="Spatafora J."/>
            <person name="Crous P."/>
            <person name="Grigoriev I."/>
        </authorList>
    </citation>
    <scope>NUCLEOTIDE SEQUENCE</scope>
    <source>
        <strain evidence="4">CBS 675.92</strain>
    </source>
</reference>
<dbReference type="PANTHER" id="PTHR35152">
    <property type="entry name" value="DOMAIN SIGNALLING PROTEIN, PUTATIVE (AFU_ORTHOLOGUE AFUA_5G11310)-RELATED"/>
    <property type="match status" value="1"/>
</dbReference>
<proteinExistence type="predicted"/>
<feature type="transmembrane region" description="Helical" evidence="2">
    <location>
        <begin position="130"/>
        <end position="147"/>
    </location>
</feature>
<feature type="transmembrane region" description="Helical" evidence="2">
    <location>
        <begin position="98"/>
        <end position="118"/>
    </location>
</feature>
<evidence type="ECO:0000313" key="4">
    <source>
        <dbReference type="EMBL" id="KAF1960282.1"/>
    </source>
</evidence>
<evidence type="ECO:0000259" key="3">
    <source>
        <dbReference type="PROSITE" id="PS50924"/>
    </source>
</evidence>
<feature type="compositionally biased region" description="Low complexity" evidence="1">
    <location>
        <begin position="666"/>
        <end position="676"/>
    </location>
</feature>
<feature type="region of interest" description="Disordered" evidence="1">
    <location>
        <begin position="645"/>
        <end position="699"/>
    </location>
</feature>
<feature type="transmembrane region" description="Helical" evidence="2">
    <location>
        <begin position="203"/>
        <end position="220"/>
    </location>
</feature>
<evidence type="ECO:0000256" key="1">
    <source>
        <dbReference type="SAM" id="MobiDB-lite"/>
    </source>
</evidence>